<sequence>MPRHVLRLMMIIPVESSDILIIVVKDRLPYKGVVGRLQLKSLSRTSTASV</sequence>
<protein>
    <submittedName>
        <fullName evidence="1">Uncharacterized protein</fullName>
    </submittedName>
</protein>
<keyword evidence="2" id="KW-1185">Reference proteome</keyword>
<accession>A0A1I4CXZ3</accession>
<reference evidence="1 2" key="1">
    <citation type="submission" date="2016-10" db="EMBL/GenBank/DDBJ databases">
        <authorList>
            <person name="de Groot N.N."/>
        </authorList>
    </citation>
    <scope>NUCLEOTIDE SEQUENCE [LARGE SCALE GENOMIC DNA]</scope>
    <source>
        <strain evidence="1 2">NE2</strain>
    </source>
</reference>
<evidence type="ECO:0000313" key="2">
    <source>
        <dbReference type="Proteomes" id="UP000198755"/>
    </source>
</evidence>
<organism evidence="1 2">
    <name type="scientific">Methylocapsa palsarum</name>
    <dbReference type="NCBI Taxonomy" id="1612308"/>
    <lineage>
        <taxon>Bacteria</taxon>
        <taxon>Pseudomonadati</taxon>
        <taxon>Pseudomonadota</taxon>
        <taxon>Alphaproteobacteria</taxon>
        <taxon>Hyphomicrobiales</taxon>
        <taxon>Beijerinckiaceae</taxon>
        <taxon>Methylocapsa</taxon>
    </lineage>
</organism>
<dbReference type="AlphaFoldDB" id="A0A1I4CXZ3"/>
<evidence type="ECO:0000313" key="1">
    <source>
        <dbReference type="EMBL" id="SFK85765.1"/>
    </source>
</evidence>
<gene>
    <name evidence="1" type="ORF">SAMN05444581_1312</name>
</gene>
<dbReference type="EMBL" id="FOSN01000031">
    <property type="protein sequence ID" value="SFK85765.1"/>
    <property type="molecule type" value="Genomic_DNA"/>
</dbReference>
<dbReference type="Proteomes" id="UP000198755">
    <property type="component" value="Unassembled WGS sequence"/>
</dbReference>
<proteinExistence type="predicted"/>
<name>A0A1I4CXZ3_9HYPH</name>